<keyword evidence="6" id="KW-0119">Carbohydrate metabolism</keyword>
<dbReference type="Pfam" id="PF10503">
    <property type="entry name" value="Esterase_PHB"/>
    <property type="match status" value="1"/>
</dbReference>
<dbReference type="EMBL" id="BOOQ01000007">
    <property type="protein sequence ID" value="GII45025.1"/>
    <property type="molecule type" value="Genomic_DNA"/>
</dbReference>
<reference evidence="10" key="1">
    <citation type="submission" date="2021-01" db="EMBL/GenBank/DDBJ databases">
        <title>Whole genome shotgun sequence of Planotetraspora silvatica NBRC 100141.</title>
        <authorList>
            <person name="Komaki H."/>
            <person name="Tamura T."/>
        </authorList>
    </citation>
    <scope>NUCLEOTIDE SEQUENCE</scope>
    <source>
        <strain evidence="10">NBRC 100141</strain>
    </source>
</reference>
<proteinExistence type="predicted"/>
<name>A0A8J3UI99_9ACTN</name>
<gene>
    <name evidence="10" type="primary">lpqC_2</name>
    <name evidence="10" type="ORF">Psi02_14490</name>
</gene>
<keyword evidence="2" id="KW-0964">Secreted</keyword>
<keyword evidence="11" id="KW-1185">Reference proteome</keyword>
<accession>A0A8J3UI99</accession>
<dbReference type="SUPFAM" id="SSF53474">
    <property type="entry name" value="alpha/beta-Hydrolases"/>
    <property type="match status" value="1"/>
</dbReference>
<dbReference type="Gene3D" id="3.40.50.1820">
    <property type="entry name" value="alpha/beta hydrolase"/>
    <property type="match status" value="1"/>
</dbReference>
<dbReference type="AlphaFoldDB" id="A0A8J3UI99"/>
<evidence type="ECO:0000256" key="8">
    <source>
        <dbReference type="SAM" id="MobiDB-lite"/>
    </source>
</evidence>
<sequence length="335" mass="35169">MRTFTPKLLRVAASAALVVGLTAAAVTPASASASASAEPVRQAGPRGHQSGVVDHRVPTRGCRRPPTAEPGVSEQHTIVSGGVTRSYVLHLPATYRPGRKTPLVMAFHGRKGSSEQIEGFSGISALDAIAVYPLGLIGEGGHTAWQGAPYAAGADDVLFVSDLLNELQGTLCVDPARIFVTGKSNGAGFAGVLACRLSRRIAAAAPVSGAFYQAGEQNCAPRRAVPILDFHGTADSIVDYLGEPEDGLPPVFDWTAAWAERDGCDGTPQTIVAKDDITAFQWTGCRAHSTVIHYRIEGGGHTWPGELADSGPGHVTQTISATAVMWDFFKTHPLR</sequence>
<evidence type="ECO:0000256" key="2">
    <source>
        <dbReference type="ARBA" id="ARBA00022525"/>
    </source>
</evidence>
<feature type="region of interest" description="Disordered" evidence="8">
    <location>
        <begin position="31"/>
        <end position="73"/>
    </location>
</feature>
<dbReference type="GO" id="GO:0005576">
    <property type="term" value="C:extracellular region"/>
    <property type="evidence" value="ECO:0007669"/>
    <property type="project" value="UniProtKB-SubCell"/>
</dbReference>
<evidence type="ECO:0000313" key="11">
    <source>
        <dbReference type="Proteomes" id="UP000644610"/>
    </source>
</evidence>
<dbReference type="InterPro" id="IPR043595">
    <property type="entry name" value="FaeB/C/D"/>
</dbReference>
<dbReference type="InterPro" id="IPR010126">
    <property type="entry name" value="Esterase_phb"/>
</dbReference>
<evidence type="ECO:0000256" key="3">
    <source>
        <dbReference type="ARBA" id="ARBA00022651"/>
    </source>
</evidence>
<organism evidence="10 11">
    <name type="scientific">Planotetraspora silvatica</name>
    <dbReference type="NCBI Taxonomy" id="234614"/>
    <lineage>
        <taxon>Bacteria</taxon>
        <taxon>Bacillati</taxon>
        <taxon>Actinomycetota</taxon>
        <taxon>Actinomycetes</taxon>
        <taxon>Streptosporangiales</taxon>
        <taxon>Streptosporangiaceae</taxon>
        <taxon>Planotetraspora</taxon>
    </lineage>
</organism>
<comment type="subcellular location">
    <subcellularLocation>
        <location evidence="1">Secreted</location>
    </subcellularLocation>
</comment>
<evidence type="ECO:0000256" key="5">
    <source>
        <dbReference type="ARBA" id="ARBA00022801"/>
    </source>
</evidence>
<evidence type="ECO:0000256" key="7">
    <source>
        <dbReference type="ARBA" id="ARBA00023326"/>
    </source>
</evidence>
<keyword evidence="5 10" id="KW-0378">Hydrolase</keyword>
<feature type="signal peptide" evidence="9">
    <location>
        <begin position="1"/>
        <end position="31"/>
    </location>
</feature>
<evidence type="ECO:0000313" key="10">
    <source>
        <dbReference type="EMBL" id="GII45025.1"/>
    </source>
</evidence>
<keyword evidence="7" id="KW-0624">Polysaccharide degradation</keyword>
<evidence type="ECO:0000256" key="4">
    <source>
        <dbReference type="ARBA" id="ARBA00022729"/>
    </source>
</evidence>
<dbReference type="GO" id="GO:0030600">
    <property type="term" value="F:feruloyl esterase activity"/>
    <property type="evidence" value="ECO:0007669"/>
    <property type="project" value="InterPro"/>
</dbReference>
<dbReference type="Proteomes" id="UP000644610">
    <property type="component" value="Unassembled WGS sequence"/>
</dbReference>
<dbReference type="PANTHER" id="PTHR38050:SF2">
    <property type="entry name" value="FERULOYL ESTERASE C-RELATED"/>
    <property type="match status" value="1"/>
</dbReference>
<dbReference type="InterPro" id="IPR029058">
    <property type="entry name" value="AB_hydrolase_fold"/>
</dbReference>
<evidence type="ECO:0000256" key="6">
    <source>
        <dbReference type="ARBA" id="ARBA00023277"/>
    </source>
</evidence>
<evidence type="ECO:0000256" key="1">
    <source>
        <dbReference type="ARBA" id="ARBA00004613"/>
    </source>
</evidence>
<evidence type="ECO:0000256" key="9">
    <source>
        <dbReference type="SAM" id="SignalP"/>
    </source>
</evidence>
<dbReference type="PANTHER" id="PTHR38050">
    <property type="match status" value="1"/>
</dbReference>
<feature type="chain" id="PRO_5035275570" evidence="9">
    <location>
        <begin position="32"/>
        <end position="335"/>
    </location>
</feature>
<keyword evidence="3" id="KW-0858">Xylan degradation</keyword>
<protein>
    <submittedName>
        <fullName evidence="10">Hydrolase</fullName>
    </submittedName>
</protein>
<dbReference type="RefSeq" id="WP_203972655.1">
    <property type="nucleotide sequence ID" value="NZ_BAAAKY010000028.1"/>
</dbReference>
<dbReference type="GO" id="GO:0045493">
    <property type="term" value="P:xylan catabolic process"/>
    <property type="evidence" value="ECO:0007669"/>
    <property type="project" value="UniProtKB-KW"/>
</dbReference>
<keyword evidence="4 9" id="KW-0732">Signal</keyword>
<comment type="caution">
    <text evidence="10">The sequence shown here is derived from an EMBL/GenBank/DDBJ whole genome shotgun (WGS) entry which is preliminary data.</text>
</comment>